<proteinExistence type="inferred from homology"/>
<dbReference type="Proteomes" id="UP001330434">
    <property type="component" value="Chromosome"/>
</dbReference>
<dbReference type="RefSeq" id="WP_331255252.1">
    <property type="nucleotide sequence ID" value="NZ_CP133270.1"/>
</dbReference>
<keyword evidence="5 7" id="KW-0456">Lyase</keyword>
<keyword evidence="9" id="KW-1185">Reference proteome</keyword>
<feature type="site" description="Important for catalytic activity" evidence="7">
    <location>
        <position position="200"/>
    </location>
</feature>
<dbReference type="HAMAP" id="MF_02065">
    <property type="entry name" value="MltG"/>
    <property type="match status" value="1"/>
</dbReference>
<evidence type="ECO:0000256" key="4">
    <source>
        <dbReference type="ARBA" id="ARBA00023136"/>
    </source>
</evidence>
<evidence type="ECO:0000256" key="6">
    <source>
        <dbReference type="ARBA" id="ARBA00023316"/>
    </source>
</evidence>
<evidence type="ECO:0000256" key="1">
    <source>
        <dbReference type="ARBA" id="ARBA00022475"/>
    </source>
</evidence>
<dbReference type="InterPro" id="IPR003770">
    <property type="entry name" value="MLTG-like"/>
</dbReference>
<evidence type="ECO:0000313" key="8">
    <source>
        <dbReference type="EMBL" id="WVX66374.1"/>
    </source>
</evidence>
<dbReference type="Gene3D" id="3.30.1490.480">
    <property type="entry name" value="Endolytic murein transglycosylase"/>
    <property type="match status" value="1"/>
</dbReference>
<evidence type="ECO:0000256" key="5">
    <source>
        <dbReference type="ARBA" id="ARBA00023239"/>
    </source>
</evidence>
<dbReference type="Pfam" id="PF02618">
    <property type="entry name" value="YceG"/>
    <property type="match status" value="1"/>
</dbReference>
<name>A0ABZ2C5Y6_9PROT</name>
<sequence>MKPYLIFMVSAGLILLSIGIASLYYSVNFEGRRTQDEILEIPKGTSAQKTCEILSEAQITPHPWVCLLGGTLFGNLRSLQAGEYEISKNASFLDAVKKITRGEVVVYQITMPEGLTSYEIVERLKTLPKLEGEISEVPNEGSLFPSTYAYKKGEARGSLIQKMQTEMTRLTTQLWENRNPGLLLQSREEMISLAALIEKETALAPERPLVSAVFYNRLKLGMPLQCDPTVVYAISNGTGKLDRELSRADLKVEHPLNTYVNKGLPPGAIANPGIAALKAALNPAPVAYLYFVADGTGGHHFSETLQAHQKNHQAWRKIRNK</sequence>
<evidence type="ECO:0000313" key="9">
    <source>
        <dbReference type="Proteomes" id="UP001330434"/>
    </source>
</evidence>
<dbReference type="EC" id="4.2.2.29" evidence="7"/>
<dbReference type="PANTHER" id="PTHR30518">
    <property type="entry name" value="ENDOLYTIC MUREIN TRANSGLYCOSYLASE"/>
    <property type="match status" value="1"/>
</dbReference>
<comment type="similarity">
    <text evidence="7">Belongs to the transglycosylase MltG family.</text>
</comment>
<keyword evidence="1 7" id="KW-1003">Cell membrane</keyword>
<protein>
    <recommendedName>
        <fullName evidence="7">Endolytic murein transglycosylase</fullName>
        <ecNumber evidence="7">4.2.2.29</ecNumber>
    </recommendedName>
    <alternativeName>
        <fullName evidence="7">Peptidoglycan lytic transglycosylase</fullName>
    </alternativeName>
    <alternativeName>
        <fullName evidence="7">Peptidoglycan polymerization terminase</fullName>
    </alternativeName>
</protein>
<keyword evidence="6 7" id="KW-0961">Cell wall biogenesis/degradation</keyword>
<evidence type="ECO:0000256" key="3">
    <source>
        <dbReference type="ARBA" id="ARBA00022989"/>
    </source>
</evidence>
<accession>A0ABZ2C5Y6</accession>
<evidence type="ECO:0000256" key="2">
    <source>
        <dbReference type="ARBA" id="ARBA00022692"/>
    </source>
</evidence>
<comment type="catalytic activity">
    <reaction evidence="7">
        <text>a peptidoglycan chain = a peptidoglycan chain with N-acetyl-1,6-anhydromuramyl-[peptide] at the reducing end + a peptidoglycan chain with N-acetylglucosamine at the non-reducing end.</text>
        <dbReference type="EC" id="4.2.2.29"/>
    </reaction>
</comment>
<dbReference type="PANTHER" id="PTHR30518:SF2">
    <property type="entry name" value="ENDOLYTIC MUREIN TRANSGLYCOSYLASE"/>
    <property type="match status" value="1"/>
</dbReference>
<keyword evidence="2 7" id="KW-0812">Transmembrane</keyword>
<dbReference type="NCBIfam" id="TIGR00247">
    <property type="entry name" value="endolytic transglycosylase MltG"/>
    <property type="match status" value="1"/>
</dbReference>
<comment type="function">
    <text evidence="7">Functions as a peptidoglycan terminase that cleaves nascent peptidoglycan strands endolytically to terminate their elongation.</text>
</comment>
<evidence type="ECO:0000256" key="7">
    <source>
        <dbReference type="HAMAP-Rule" id="MF_02065"/>
    </source>
</evidence>
<dbReference type="EMBL" id="CP133270">
    <property type="protein sequence ID" value="WVX66374.1"/>
    <property type="molecule type" value="Genomic_DNA"/>
</dbReference>
<gene>
    <name evidence="7" type="primary">mltG</name>
    <name evidence="8" type="ORF">Bealeia1_00550</name>
</gene>
<organism evidence="8 9">
    <name type="scientific">Candidatus Bealeia paramacronuclearis</name>
    <dbReference type="NCBI Taxonomy" id="1921001"/>
    <lineage>
        <taxon>Bacteria</taxon>
        <taxon>Pseudomonadati</taxon>
        <taxon>Pseudomonadota</taxon>
        <taxon>Alphaproteobacteria</taxon>
        <taxon>Holosporales</taxon>
        <taxon>Holosporaceae</taxon>
        <taxon>Candidatus Bealeia</taxon>
    </lineage>
</organism>
<keyword evidence="7" id="KW-0997">Cell inner membrane</keyword>
<keyword evidence="3 7" id="KW-1133">Transmembrane helix</keyword>
<dbReference type="Gene3D" id="3.30.160.60">
    <property type="entry name" value="Classic Zinc Finger"/>
    <property type="match status" value="1"/>
</dbReference>
<reference evidence="8 9" key="1">
    <citation type="journal article" date="2024" name="Environ. Microbiol.">
        <title>Novel evolutionary insights on the interactions of the Holosporales (Alphaproteobacteria) with eukaryotic hosts from comparative genomics.</title>
        <authorList>
            <person name="Giovannini M."/>
            <person name="Petroni G."/>
            <person name="Castelli M."/>
        </authorList>
    </citation>
    <scope>NUCLEOTIDE SEQUENCE [LARGE SCALE GENOMIC DNA]</scope>
    <source>
        <strain evidence="8 9">US_Bl 15I1</strain>
    </source>
</reference>
<dbReference type="CDD" id="cd08010">
    <property type="entry name" value="MltG_like"/>
    <property type="match status" value="1"/>
</dbReference>
<keyword evidence="4 7" id="KW-0472">Membrane</keyword>